<name>A0A9Q0XAS9_9SAUR</name>
<dbReference type="GO" id="GO:0001733">
    <property type="term" value="F:galactosylceramide sulfotransferase activity"/>
    <property type="evidence" value="ECO:0007669"/>
    <property type="project" value="InterPro"/>
</dbReference>
<gene>
    <name evidence="11" type="ORF">JRQ81_009486</name>
</gene>
<evidence type="ECO:0000256" key="6">
    <source>
        <dbReference type="ARBA" id="ARBA00022989"/>
    </source>
</evidence>
<dbReference type="GO" id="GO:0009247">
    <property type="term" value="P:glycolipid biosynthetic process"/>
    <property type="evidence" value="ECO:0007669"/>
    <property type="project" value="InterPro"/>
</dbReference>
<dbReference type="InterPro" id="IPR009729">
    <property type="entry name" value="Gal-3-0_sulfotransfrase"/>
</dbReference>
<evidence type="ECO:0000313" key="12">
    <source>
        <dbReference type="Proteomes" id="UP001142489"/>
    </source>
</evidence>
<dbReference type="SUPFAM" id="SSF52540">
    <property type="entry name" value="P-loop containing nucleoside triphosphate hydrolases"/>
    <property type="match status" value="1"/>
</dbReference>
<proteinExistence type="inferred from homology"/>
<keyword evidence="8" id="KW-0472">Membrane</keyword>
<evidence type="ECO:0000256" key="1">
    <source>
        <dbReference type="ARBA" id="ARBA00004323"/>
    </source>
</evidence>
<evidence type="ECO:0000256" key="10">
    <source>
        <dbReference type="SAM" id="MobiDB-lite"/>
    </source>
</evidence>
<evidence type="ECO:0000256" key="7">
    <source>
        <dbReference type="ARBA" id="ARBA00023034"/>
    </source>
</evidence>
<feature type="region of interest" description="Disordered" evidence="10">
    <location>
        <begin position="419"/>
        <end position="447"/>
    </location>
</feature>
<keyword evidence="12" id="KW-1185">Reference proteome</keyword>
<evidence type="ECO:0000256" key="5">
    <source>
        <dbReference type="ARBA" id="ARBA00022968"/>
    </source>
</evidence>
<evidence type="ECO:0000256" key="9">
    <source>
        <dbReference type="ARBA" id="ARBA00023180"/>
    </source>
</evidence>
<dbReference type="Pfam" id="PF06990">
    <property type="entry name" value="Gal-3-0_sulfotr"/>
    <property type="match status" value="1"/>
</dbReference>
<comment type="caution">
    <text evidence="11">The sequence shown here is derived from an EMBL/GenBank/DDBJ whole genome shotgun (WGS) entry which is preliminary data.</text>
</comment>
<dbReference type="InterPro" id="IPR027417">
    <property type="entry name" value="P-loop_NTPase"/>
</dbReference>
<dbReference type="PANTHER" id="PTHR14647:SF83">
    <property type="entry name" value="GALACTOSE-3-O-SULFOTRANSFERASE 3"/>
    <property type="match status" value="1"/>
</dbReference>
<keyword evidence="7" id="KW-0333">Golgi apparatus</keyword>
<sequence length="447" mass="51612">MPGGLAPTWWWCRDNSFSMPCAFPAALLYSPKSMSRKKALLVLLLAFSTVTLLLRQSTVHLGWFPKSPPFSCGPLLSSRPKHTAVAFLKTHKTASTTVQNLLFRFGERHNLTVALPHHACDHQFCYPRNFSARFVHPYTLPPRLIASHLRFNREELHRLMPNDTVYITILREPVAMFESLFSYYNQYCPAFKRVPNGSMEAFLDNPHQYYRPHEKFAMYAHNTMVYDLGGDPERTDEDPTYLAEFIRQVDGVFSLVMLAEYFDESLVLLRRLLAWDLEDIVYVKLNMRSPESKLNITSARLAAQIRAWNALDTGLYDHFNATFWRKLDQVGRDCVRKEVQALHQACERLAWRCFGGQPQLRPAMQIKNKDLRPWQPSAKVDIVGYDLPGSGPPSDEQCLKLVMPEVQYSRYLLRKQSLRNRRRVTPHRPLPPRGLARSPRRPAPKGA</sequence>
<feature type="compositionally biased region" description="Basic residues" evidence="10">
    <location>
        <begin position="438"/>
        <end position="447"/>
    </location>
</feature>
<reference evidence="11" key="1">
    <citation type="journal article" date="2023" name="DNA Res.">
        <title>Chromosome-level genome assembly of Phrynocephalus forsythii using third-generation DNA sequencing and Hi-C analysis.</title>
        <authorList>
            <person name="Qi Y."/>
            <person name="Zhao W."/>
            <person name="Zhao Y."/>
            <person name="Niu C."/>
            <person name="Cao S."/>
            <person name="Zhang Y."/>
        </authorList>
    </citation>
    <scope>NUCLEOTIDE SEQUENCE</scope>
    <source>
        <tissue evidence="11">Muscle</tissue>
    </source>
</reference>
<keyword evidence="3" id="KW-0808">Transferase</keyword>
<evidence type="ECO:0000256" key="3">
    <source>
        <dbReference type="ARBA" id="ARBA00022679"/>
    </source>
</evidence>
<comment type="subcellular location">
    <subcellularLocation>
        <location evidence="1">Golgi apparatus membrane</location>
        <topology evidence="1">Single-pass type II membrane protein</topology>
    </subcellularLocation>
</comment>
<accession>A0A9Q0XAS9</accession>
<dbReference type="EMBL" id="JAPFRF010000019">
    <property type="protein sequence ID" value="KAJ7307465.1"/>
    <property type="molecule type" value="Genomic_DNA"/>
</dbReference>
<dbReference type="OrthoDB" id="514299at2759"/>
<evidence type="ECO:0008006" key="13">
    <source>
        <dbReference type="Google" id="ProtNLM"/>
    </source>
</evidence>
<keyword evidence="6" id="KW-1133">Transmembrane helix</keyword>
<keyword evidence="9" id="KW-0325">Glycoprotein</keyword>
<evidence type="ECO:0000256" key="2">
    <source>
        <dbReference type="ARBA" id="ARBA00008124"/>
    </source>
</evidence>
<dbReference type="AlphaFoldDB" id="A0A9Q0XAS9"/>
<evidence type="ECO:0000256" key="8">
    <source>
        <dbReference type="ARBA" id="ARBA00023136"/>
    </source>
</evidence>
<keyword evidence="4" id="KW-0812">Transmembrane</keyword>
<dbReference type="Gene3D" id="3.40.50.300">
    <property type="entry name" value="P-loop containing nucleotide triphosphate hydrolases"/>
    <property type="match status" value="1"/>
</dbReference>
<comment type="similarity">
    <text evidence="2">Belongs to the galactose-3-O-sulfotransferase family.</text>
</comment>
<evidence type="ECO:0000256" key="4">
    <source>
        <dbReference type="ARBA" id="ARBA00022692"/>
    </source>
</evidence>
<dbReference type="Proteomes" id="UP001142489">
    <property type="component" value="Unassembled WGS sequence"/>
</dbReference>
<evidence type="ECO:0000313" key="11">
    <source>
        <dbReference type="EMBL" id="KAJ7307465.1"/>
    </source>
</evidence>
<keyword evidence="5" id="KW-0735">Signal-anchor</keyword>
<dbReference type="GO" id="GO:0000139">
    <property type="term" value="C:Golgi membrane"/>
    <property type="evidence" value="ECO:0007669"/>
    <property type="project" value="UniProtKB-SubCell"/>
</dbReference>
<dbReference type="PANTHER" id="PTHR14647">
    <property type="entry name" value="GALACTOSE-3-O-SULFOTRANSFERASE"/>
    <property type="match status" value="1"/>
</dbReference>
<organism evidence="11 12">
    <name type="scientific">Phrynocephalus forsythii</name>
    <dbReference type="NCBI Taxonomy" id="171643"/>
    <lineage>
        <taxon>Eukaryota</taxon>
        <taxon>Metazoa</taxon>
        <taxon>Chordata</taxon>
        <taxon>Craniata</taxon>
        <taxon>Vertebrata</taxon>
        <taxon>Euteleostomi</taxon>
        <taxon>Lepidosauria</taxon>
        <taxon>Squamata</taxon>
        <taxon>Bifurcata</taxon>
        <taxon>Unidentata</taxon>
        <taxon>Episquamata</taxon>
        <taxon>Toxicofera</taxon>
        <taxon>Iguania</taxon>
        <taxon>Acrodonta</taxon>
        <taxon>Agamidae</taxon>
        <taxon>Agaminae</taxon>
        <taxon>Phrynocephalus</taxon>
    </lineage>
</organism>
<protein>
    <recommendedName>
        <fullName evidence="13">Galactose-3-O-sulfotransferase 3</fullName>
    </recommendedName>
</protein>